<accession>A0A8J5UTY5</accession>
<protein>
    <submittedName>
        <fullName evidence="1">Uncharacterized protein</fullName>
    </submittedName>
</protein>
<dbReference type="OrthoDB" id="10290845at2759"/>
<organism evidence="1 2">
    <name type="scientific">Cotesia typhae</name>
    <dbReference type="NCBI Taxonomy" id="2053667"/>
    <lineage>
        <taxon>Eukaryota</taxon>
        <taxon>Metazoa</taxon>
        <taxon>Ecdysozoa</taxon>
        <taxon>Arthropoda</taxon>
        <taxon>Hexapoda</taxon>
        <taxon>Insecta</taxon>
        <taxon>Pterygota</taxon>
        <taxon>Neoptera</taxon>
        <taxon>Endopterygota</taxon>
        <taxon>Hymenoptera</taxon>
        <taxon>Apocrita</taxon>
        <taxon>Ichneumonoidea</taxon>
        <taxon>Braconidae</taxon>
        <taxon>Microgastrinae</taxon>
        <taxon>Cotesia</taxon>
    </lineage>
</organism>
<dbReference type="EMBL" id="JAAOIC020000048">
    <property type="protein sequence ID" value="KAG8036346.1"/>
    <property type="molecule type" value="Genomic_DNA"/>
</dbReference>
<dbReference type="AlphaFoldDB" id="A0A8J5UTY5"/>
<sequence>MLQDNSGIYYNDWYPGGNNIVTPTYLGHPPFMGGGGVAPSPTSVHLGPLPHLLNAQVLANRLPSSPDSPPEEPTTLF</sequence>
<dbReference type="Proteomes" id="UP000729913">
    <property type="component" value="Unassembled WGS sequence"/>
</dbReference>
<evidence type="ECO:0000313" key="1">
    <source>
        <dbReference type="EMBL" id="KAG8036345.1"/>
    </source>
</evidence>
<keyword evidence="2" id="KW-1185">Reference proteome</keyword>
<gene>
    <name evidence="1" type="ORF">G9C98_003668</name>
</gene>
<name>A0A8J5UTY5_9HYME</name>
<reference evidence="1" key="2">
    <citation type="submission" date="2021-04" db="EMBL/GenBank/DDBJ databases">
        <title>Genome-wide patterns of bracovirus chromosomal integration into multiple host tissues during parasitism.</title>
        <authorList>
            <person name="Chebbi M.A.C."/>
        </authorList>
    </citation>
    <scope>NUCLEOTIDE SEQUENCE</scope>
    <source>
        <tissue evidence="1">Whole body</tissue>
    </source>
</reference>
<proteinExistence type="predicted"/>
<evidence type="ECO:0000313" key="2">
    <source>
        <dbReference type="Proteomes" id="UP000729913"/>
    </source>
</evidence>
<reference evidence="1" key="1">
    <citation type="submission" date="2020-03" db="EMBL/GenBank/DDBJ databases">
        <authorList>
            <person name="Chebbi M.A."/>
            <person name="Drezen J.M."/>
        </authorList>
    </citation>
    <scope>NUCLEOTIDE SEQUENCE</scope>
    <source>
        <tissue evidence="1">Whole body</tissue>
    </source>
</reference>
<comment type="caution">
    <text evidence="1">The sequence shown here is derived from an EMBL/GenBank/DDBJ whole genome shotgun (WGS) entry which is preliminary data.</text>
</comment>
<dbReference type="EMBL" id="JAAOIC020000048">
    <property type="protein sequence ID" value="KAG8036345.1"/>
    <property type="molecule type" value="Genomic_DNA"/>
</dbReference>